<feature type="region of interest" description="Disordered" evidence="1">
    <location>
        <begin position="80"/>
        <end position="104"/>
    </location>
</feature>
<dbReference type="Proteomes" id="UP000244178">
    <property type="component" value="Unassembled WGS sequence"/>
</dbReference>
<dbReference type="EMBL" id="PYJM01000002">
    <property type="protein sequence ID" value="PUA46356.1"/>
    <property type="molecule type" value="Genomic_DNA"/>
</dbReference>
<evidence type="ECO:0000313" key="2">
    <source>
        <dbReference type="EMBL" id="PUA46356.1"/>
    </source>
</evidence>
<feature type="region of interest" description="Disordered" evidence="1">
    <location>
        <begin position="22"/>
        <end position="45"/>
    </location>
</feature>
<dbReference type="AlphaFoldDB" id="A0A2T6GQE8"/>
<organism evidence="2 3">
    <name type="scientific">Pseudomonas protegens</name>
    <dbReference type="NCBI Taxonomy" id="380021"/>
    <lineage>
        <taxon>Bacteria</taxon>
        <taxon>Pseudomonadati</taxon>
        <taxon>Pseudomonadota</taxon>
        <taxon>Gammaproteobacteria</taxon>
        <taxon>Pseudomonadales</taxon>
        <taxon>Pseudomonadaceae</taxon>
        <taxon>Pseudomonas</taxon>
    </lineage>
</organism>
<proteinExistence type="predicted"/>
<evidence type="ECO:0000313" key="3">
    <source>
        <dbReference type="Proteomes" id="UP000244178"/>
    </source>
</evidence>
<name>A0A2T6GQE8_9PSED</name>
<sequence>MSTRSYRFGLALGTLVREALRATKHPRTTQPCQAARPRQVPWPEAPLPPAALEQLCRVPAIVRRNGVNLNQWFEANTRENTSTNTLRRGSLNELIASVEPSTDN</sequence>
<dbReference type="RefSeq" id="WP_108544884.1">
    <property type="nucleotide sequence ID" value="NZ_PYJM01000002.1"/>
</dbReference>
<gene>
    <name evidence="2" type="ORF">C5U62_13030</name>
</gene>
<protein>
    <submittedName>
        <fullName evidence="2">Uncharacterized protein</fullName>
    </submittedName>
</protein>
<reference evidence="2 3" key="1">
    <citation type="submission" date="2018-03" db="EMBL/GenBank/DDBJ databases">
        <title>Draft genome sequence of the plant growth promoting rhizobacterium Pseudomonas protegens strain BNJ-SS-45 isolated from wheat (Triticum aestivum) rhizosphere.</title>
        <authorList>
            <person name="Bajpai A."/>
            <person name="Shende K."/>
            <person name="Meena N."/>
            <person name="Upadhyayula S.R."/>
            <person name="Suravajhala P."/>
            <person name="Medicherla K.M."/>
            <person name="Johri B.N."/>
        </authorList>
    </citation>
    <scope>NUCLEOTIDE SEQUENCE [LARGE SCALE GENOMIC DNA]</scope>
    <source>
        <strain evidence="2 3">BNJ-SS-45</strain>
    </source>
</reference>
<comment type="caution">
    <text evidence="2">The sequence shown here is derived from an EMBL/GenBank/DDBJ whole genome shotgun (WGS) entry which is preliminary data.</text>
</comment>
<accession>A0A2T6GQE8</accession>
<evidence type="ECO:0000256" key="1">
    <source>
        <dbReference type="SAM" id="MobiDB-lite"/>
    </source>
</evidence>